<evidence type="ECO:0000259" key="1">
    <source>
        <dbReference type="Pfam" id="PF01609"/>
    </source>
</evidence>
<organism evidence="3 4">
    <name type="scientific">Thiorhodococcus mannitoliphagus</name>
    <dbReference type="NCBI Taxonomy" id="329406"/>
    <lineage>
        <taxon>Bacteria</taxon>
        <taxon>Pseudomonadati</taxon>
        <taxon>Pseudomonadota</taxon>
        <taxon>Gammaproteobacteria</taxon>
        <taxon>Chromatiales</taxon>
        <taxon>Chromatiaceae</taxon>
        <taxon>Thiorhodococcus</taxon>
    </lineage>
</organism>
<evidence type="ECO:0000313" key="3">
    <source>
        <dbReference type="EMBL" id="NEX23576.1"/>
    </source>
</evidence>
<protein>
    <submittedName>
        <fullName evidence="3">ISAs1 family transposase</fullName>
    </submittedName>
</protein>
<evidence type="ECO:0000313" key="4">
    <source>
        <dbReference type="Proteomes" id="UP000471640"/>
    </source>
</evidence>
<dbReference type="InterPro" id="IPR032806">
    <property type="entry name" value="YbfD_N"/>
</dbReference>
<reference evidence="4" key="1">
    <citation type="journal article" date="2020" name="Microbiol. Resour. Announc.">
        <title>Draft Genome Sequences of Thiorhodococcus mannitoliphagus and Thiorhodococcus minor, Purple Sulfur Photosynthetic Bacteria in the Gammaproteobacterial Family Chromatiaceae.</title>
        <authorList>
            <person name="Aviles F.A."/>
            <person name="Meyer T.E."/>
            <person name="Kyndt J.A."/>
        </authorList>
    </citation>
    <scope>NUCLEOTIDE SEQUENCE [LARGE SCALE GENOMIC DNA]</scope>
    <source>
        <strain evidence="4">DSM 18266</strain>
    </source>
</reference>
<dbReference type="GO" id="GO:0006313">
    <property type="term" value="P:DNA transposition"/>
    <property type="evidence" value="ECO:0007669"/>
    <property type="project" value="InterPro"/>
</dbReference>
<dbReference type="PANTHER" id="PTHR30298:SF0">
    <property type="entry name" value="PROTEIN YBFL-RELATED"/>
    <property type="match status" value="1"/>
</dbReference>
<dbReference type="GO" id="GO:0003677">
    <property type="term" value="F:DNA binding"/>
    <property type="evidence" value="ECO:0007669"/>
    <property type="project" value="InterPro"/>
</dbReference>
<sequence>LLETFVDPRCFTGTSDRDANCPEVRQTREYRRTRADYSDRADGAKRVFVCPLIARAQARLAHPMRDPLDHDGAPKLMLSAKQMRSLPEFFADVPDPRRSQGRRHPLPAVLAIAAGAVLCGARGDKAIPAWAKDLGQAARARFGCRYRHGRYEVPSRTRIRDMLTRVDPGALDQAVQGWNAQLAADDEGLAIDGKTMCNAIDAEGRQTHILGVVGHQTQRCHTQKKVASLPVDGSDELKRTNEIGMAIPVLEPLDIAGKTITADALLTQRKLAEYLVERGAHFLFTAKDNQPTLSADIRLHFAERAEADFREPWSLHHGRLERRSIWTSTALNASLDFPHVGQIFAIERHTIEKKTGKVSIETVYGVTDHTPDSADPARLLGFNRGHWGVEAHHWILDWNWDEDHCTIRTGHGPENITRLRRFAIGLIKAKSNDSVSATIDKLARKVRRVFDYLGMTANSAPRAAQSAPAG</sequence>
<accession>A0A6P1E3E3</accession>
<dbReference type="EMBL" id="JAAIJR010000241">
    <property type="protein sequence ID" value="NEX23576.1"/>
    <property type="molecule type" value="Genomic_DNA"/>
</dbReference>
<name>A0A6P1E3E3_9GAMM</name>
<feature type="non-terminal residue" evidence="3">
    <location>
        <position position="1"/>
    </location>
</feature>
<dbReference type="Proteomes" id="UP000471640">
    <property type="component" value="Unassembled WGS sequence"/>
</dbReference>
<dbReference type="AlphaFoldDB" id="A0A6P1E3E3"/>
<feature type="domain" description="Transposase IS4-like" evidence="1">
    <location>
        <begin position="239"/>
        <end position="411"/>
    </location>
</feature>
<evidence type="ECO:0000259" key="2">
    <source>
        <dbReference type="Pfam" id="PF13808"/>
    </source>
</evidence>
<gene>
    <name evidence="3" type="ORF">G3480_25420</name>
</gene>
<keyword evidence="4" id="KW-1185">Reference proteome</keyword>
<dbReference type="InterPro" id="IPR047647">
    <property type="entry name" value="ISAs1_transpos"/>
</dbReference>
<dbReference type="GO" id="GO:0004803">
    <property type="term" value="F:transposase activity"/>
    <property type="evidence" value="ECO:0007669"/>
    <property type="project" value="InterPro"/>
</dbReference>
<dbReference type="InterPro" id="IPR051698">
    <property type="entry name" value="Transposase_11-like"/>
</dbReference>
<dbReference type="PANTHER" id="PTHR30298">
    <property type="entry name" value="H REPEAT-ASSOCIATED PREDICTED TRANSPOSASE"/>
    <property type="match status" value="1"/>
</dbReference>
<dbReference type="NCBIfam" id="NF033564">
    <property type="entry name" value="transpos_ISAs1"/>
    <property type="match status" value="1"/>
</dbReference>
<proteinExistence type="predicted"/>
<dbReference type="RefSeq" id="WP_164657001.1">
    <property type="nucleotide sequence ID" value="NZ_JAAIJR010000241.1"/>
</dbReference>
<reference evidence="3 4" key="2">
    <citation type="submission" date="2020-02" db="EMBL/GenBank/DDBJ databases">
        <title>Genome sequences of Thiorhodococcus mannitoliphagus and Thiorhodococcus minor, purple sulfur photosynthetic bacteria in the gammaproteobacterial family, Chromatiaceae.</title>
        <authorList>
            <person name="Aviles F.A."/>
            <person name="Meyer T.E."/>
            <person name="Kyndt J.A."/>
        </authorList>
    </citation>
    <scope>NUCLEOTIDE SEQUENCE [LARGE SCALE GENOMIC DNA]</scope>
    <source>
        <strain evidence="3 4">DSM 18266</strain>
    </source>
</reference>
<dbReference type="Pfam" id="PF13808">
    <property type="entry name" value="DDE_Tnp_1_assoc"/>
    <property type="match status" value="1"/>
</dbReference>
<comment type="caution">
    <text evidence="3">The sequence shown here is derived from an EMBL/GenBank/DDBJ whole genome shotgun (WGS) entry which is preliminary data.</text>
</comment>
<feature type="domain" description="H repeat-associated protein N-terminal" evidence="2">
    <location>
        <begin position="88"/>
        <end position="178"/>
    </location>
</feature>
<dbReference type="InterPro" id="IPR002559">
    <property type="entry name" value="Transposase_11"/>
</dbReference>
<dbReference type="Pfam" id="PF01609">
    <property type="entry name" value="DDE_Tnp_1"/>
    <property type="match status" value="1"/>
</dbReference>